<dbReference type="STRING" id="1120975.SAMN02746064_02002"/>
<accession>A0A1M4ZBG6</accession>
<dbReference type="OrthoDB" id="5420534at2"/>
<dbReference type="Proteomes" id="UP000184251">
    <property type="component" value="Unassembled WGS sequence"/>
</dbReference>
<name>A0A1M4ZBG6_9FIRM</name>
<dbReference type="InterPro" id="IPR019271">
    <property type="entry name" value="DUF2284_metal-binding"/>
</dbReference>
<gene>
    <name evidence="1" type="ORF">SAMN02746064_02002</name>
</gene>
<dbReference type="Pfam" id="PF10050">
    <property type="entry name" value="DUF2284"/>
    <property type="match status" value="1"/>
</dbReference>
<evidence type="ECO:0000313" key="1">
    <source>
        <dbReference type="EMBL" id="SHF15361.1"/>
    </source>
</evidence>
<dbReference type="AlphaFoldDB" id="A0A1M4ZBG6"/>
<keyword evidence="2" id="KW-1185">Reference proteome</keyword>
<dbReference type="EMBL" id="FQTU01000016">
    <property type="protein sequence ID" value="SHF15361.1"/>
    <property type="molecule type" value="Genomic_DNA"/>
</dbReference>
<dbReference type="RefSeq" id="WP_073271565.1">
    <property type="nucleotide sequence ID" value="NZ_FQTU01000016.1"/>
</dbReference>
<proteinExistence type="predicted"/>
<sequence length="174" mass="19951">MTNILDVIPRHVAHHHKIPISSIKLSEEVRNMCEQNRCGHYGKNWVCPPAIDDLDKIKKDFSSYDKFIVLYEVYELKNQYDWKGMVDSAIDFQHKLLDVKNQISKETRFKILGVGACALCKKCTYIDGEPCRRPDDKIISLEAHGIDVISLMKDNGLKYNNGPNTVTYIGGIMY</sequence>
<reference evidence="1 2" key="1">
    <citation type="submission" date="2016-11" db="EMBL/GenBank/DDBJ databases">
        <authorList>
            <person name="Jaros S."/>
            <person name="Januszkiewicz K."/>
            <person name="Wedrychowicz H."/>
        </authorList>
    </citation>
    <scope>NUCLEOTIDE SEQUENCE [LARGE SCALE GENOMIC DNA]</scope>
    <source>
        <strain evidence="1 2">DSM 14828</strain>
    </source>
</reference>
<organism evidence="1 2">
    <name type="scientific">Alkalibacter saccharofermentans DSM 14828</name>
    <dbReference type="NCBI Taxonomy" id="1120975"/>
    <lineage>
        <taxon>Bacteria</taxon>
        <taxon>Bacillati</taxon>
        <taxon>Bacillota</taxon>
        <taxon>Clostridia</taxon>
        <taxon>Eubacteriales</taxon>
        <taxon>Eubacteriaceae</taxon>
        <taxon>Alkalibacter</taxon>
    </lineage>
</organism>
<protein>
    <submittedName>
        <fullName evidence="1">Predicted metal-binding protein</fullName>
    </submittedName>
</protein>
<evidence type="ECO:0000313" key="2">
    <source>
        <dbReference type="Proteomes" id="UP000184251"/>
    </source>
</evidence>